<comment type="subcellular location">
    <subcellularLocation>
        <location evidence="1">Periplasm</location>
    </subcellularLocation>
</comment>
<proteinExistence type="inferred from homology"/>
<feature type="chain" id="PRO_5046857518" evidence="5">
    <location>
        <begin position="36"/>
        <end position="540"/>
    </location>
</feature>
<dbReference type="PANTHER" id="PTHR30290">
    <property type="entry name" value="PERIPLASMIC BINDING COMPONENT OF ABC TRANSPORTER"/>
    <property type="match status" value="1"/>
</dbReference>
<comment type="similarity">
    <text evidence="2">Belongs to the bacterial solute-binding protein 5 family.</text>
</comment>
<dbReference type="Proteomes" id="UP000606490">
    <property type="component" value="Unassembled WGS sequence"/>
</dbReference>
<keyword evidence="4 5" id="KW-0732">Signal</keyword>
<dbReference type="InterPro" id="IPR000914">
    <property type="entry name" value="SBP_5_dom"/>
</dbReference>
<dbReference type="PANTHER" id="PTHR30290:SF9">
    <property type="entry name" value="OLIGOPEPTIDE-BINDING PROTEIN APPA"/>
    <property type="match status" value="1"/>
</dbReference>
<dbReference type="InterPro" id="IPR030678">
    <property type="entry name" value="Peptide/Ni-bd"/>
</dbReference>
<evidence type="ECO:0000313" key="7">
    <source>
        <dbReference type="EMBL" id="MBL6455236.1"/>
    </source>
</evidence>
<evidence type="ECO:0000256" key="5">
    <source>
        <dbReference type="SAM" id="SignalP"/>
    </source>
</evidence>
<dbReference type="CDD" id="cd08512">
    <property type="entry name" value="PBP2_NikA_DppA_OppA_like_7"/>
    <property type="match status" value="1"/>
</dbReference>
<evidence type="ECO:0000256" key="1">
    <source>
        <dbReference type="ARBA" id="ARBA00004418"/>
    </source>
</evidence>
<dbReference type="Pfam" id="PF00496">
    <property type="entry name" value="SBP_bac_5"/>
    <property type="match status" value="1"/>
</dbReference>
<dbReference type="Gene3D" id="3.40.190.10">
    <property type="entry name" value="Periplasmic binding protein-like II"/>
    <property type="match status" value="1"/>
</dbReference>
<keyword evidence="3" id="KW-0813">Transport</keyword>
<gene>
    <name evidence="7" type="ORF">JMJ55_07875</name>
</gene>
<dbReference type="RefSeq" id="WP_202824948.1">
    <property type="nucleotide sequence ID" value="NZ_JAEUXJ010000002.1"/>
</dbReference>
<evidence type="ECO:0000256" key="2">
    <source>
        <dbReference type="ARBA" id="ARBA00005695"/>
    </source>
</evidence>
<dbReference type="PROSITE" id="PS51318">
    <property type="entry name" value="TAT"/>
    <property type="match status" value="1"/>
</dbReference>
<evidence type="ECO:0000259" key="6">
    <source>
        <dbReference type="Pfam" id="PF00496"/>
    </source>
</evidence>
<dbReference type="EMBL" id="JAEUXJ010000002">
    <property type="protein sequence ID" value="MBL6455236.1"/>
    <property type="molecule type" value="Genomic_DNA"/>
</dbReference>
<feature type="domain" description="Solute-binding protein family 5" evidence="6">
    <location>
        <begin position="85"/>
        <end position="424"/>
    </location>
</feature>
<evidence type="ECO:0000256" key="3">
    <source>
        <dbReference type="ARBA" id="ARBA00022448"/>
    </source>
</evidence>
<dbReference type="Gene3D" id="3.90.76.10">
    <property type="entry name" value="Dipeptide-binding Protein, Domain 1"/>
    <property type="match status" value="1"/>
</dbReference>
<reference evidence="7 8" key="1">
    <citation type="submission" date="2021-01" db="EMBL/GenBank/DDBJ databases">
        <title>Belnapia mucosa sp. nov. and Belnapia arida sp. nov., isolated from the Tabernas Desert (Almeria, Spain).</title>
        <authorList>
            <person name="Molina-Menor E."/>
            <person name="Vidal-Verdu A."/>
            <person name="Calonge A."/>
            <person name="Satari L."/>
            <person name="Pereto Magraner J."/>
            <person name="Porcar Miralles M."/>
        </authorList>
    </citation>
    <scope>NUCLEOTIDE SEQUENCE [LARGE SCALE GENOMIC DNA]</scope>
    <source>
        <strain evidence="7 8">T6</strain>
    </source>
</reference>
<protein>
    <submittedName>
        <fullName evidence="7">ABC transporter substrate-binding protein</fullName>
    </submittedName>
</protein>
<dbReference type="SUPFAM" id="SSF53850">
    <property type="entry name" value="Periplasmic binding protein-like II"/>
    <property type="match status" value="1"/>
</dbReference>
<dbReference type="InterPro" id="IPR006311">
    <property type="entry name" value="TAT_signal"/>
</dbReference>
<dbReference type="Gene3D" id="3.10.105.10">
    <property type="entry name" value="Dipeptide-binding Protein, Domain 3"/>
    <property type="match status" value="1"/>
</dbReference>
<dbReference type="PIRSF" id="PIRSF002741">
    <property type="entry name" value="MppA"/>
    <property type="match status" value="1"/>
</dbReference>
<evidence type="ECO:0000256" key="4">
    <source>
        <dbReference type="ARBA" id="ARBA00022729"/>
    </source>
</evidence>
<dbReference type="InterPro" id="IPR039424">
    <property type="entry name" value="SBP_5"/>
</dbReference>
<name>A0ABS1V0L6_9PROT</name>
<accession>A0ABS1V0L6</accession>
<feature type="signal peptide" evidence="5">
    <location>
        <begin position="1"/>
        <end position="35"/>
    </location>
</feature>
<organism evidence="7 8">
    <name type="scientific">Belnapia mucosa</name>
    <dbReference type="NCBI Taxonomy" id="2804532"/>
    <lineage>
        <taxon>Bacteria</taxon>
        <taxon>Pseudomonadati</taxon>
        <taxon>Pseudomonadota</taxon>
        <taxon>Alphaproteobacteria</taxon>
        <taxon>Acetobacterales</taxon>
        <taxon>Roseomonadaceae</taxon>
        <taxon>Belnapia</taxon>
    </lineage>
</organism>
<comment type="caution">
    <text evidence="7">The sequence shown here is derived from an EMBL/GenBank/DDBJ whole genome shotgun (WGS) entry which is preliminary data.</text>
</comment>
<sequence length="540" mass="59559">MKLSETPRPIARRDVMRLLGLAGASALLPAGQAWAQARGATLVIGIDISDTITLDPVRQAQYTPPMTLAATYDPLMTLEPGDYIEPKPALATAWSRTPDGKGWRFTLREGVKFASGAPLTAEDVQFTFERLIRMKEQTQQYLKAVDRCEIVDAKTIDLVMNDPDAPLLNILCAPSFGITEKKLVMQHGGSMAADAKDADKATDWLNQNSAGTGPYRLARWERNQQIQLVRNPNHWRGAPAYERVVIRHFSDSAAQLLAIRRGDIQAAFNLIPEQIATLKDEAQVRTERLPSLDFVYMALTQNPEFNRALGQKACRQAIGYAIDYDGIIGNMLGGAALRPAHFLPIGVNGSTETVAREIGFKQDLDRARKLLQEGGFAEGFEFEIAYGNAAVAGVSYQLLAQKIQADLGRVGIRARLAPMDQVNLRTTFTTGRSQGGVLTFWNPPAAENELWAAAVVERVARRVHWPVPPEMTALVKRAAQETDKAKAAALWVEWQRGVVDQANHFILFQPIYQIAVRNTVKRFPLTAAGWQLEIGQTAPA</sequence>
<keyword evidence="8" id="KW-1185">Reference proteome</keyword>
<evidence type="ECO:0000313" key="8">
    <source>
        <dbReference type="Proteomes" id="UP000606490"/>
    </source>
</evidence>